<dbReference type="EMBL" id="JABTCG010000003">
    <property type="protein sequence ID" value="MBD0850776.1"/>
    <property type="molecule type" value="Genomic_DNA"/>
</dbReference>
<dbReference type="Gene3D" id="3.40.50.2000">
    <property type="entry name" value="Glycogen Phosphorylase B"/>
    <property type="match status" value="2"/>
</dbReference>
<dbReference type="Proteomes" id="UP000598350">
    <property type="component" value="Unassembled WGS sequence"/>
</dbReference>
<dbReference type="InterPro" id="IPR055259">
    <property type="entry name" value="YkvP/CgeB_Glyco_trans-like"/>
</dbReference>
<evidence type="ECO:0000259" key="1">
    <source>
        <dbReference type="Pfam" id="PF13524"/>
    </source>
</evidence>
<comment type="caution">
    <text evidence="2">The sequence shown here is derived from an EMBL/GenBank/DDBJ whole genome shotgun (WGS) entry which is preliminary data.</text>
</comment>
<name>A0ABR7VBS6_9FLAO</name>
<dbReference type="SUPFAM" id="SSF53756">
    <property type="entry name" value="UDP-Glycosyltransferase/glycogen phosphorylase"/>
    <property type="match status" value="1"/>
</dbReference>
<protein>
    <submittedName>
        <fullName evidence="2">Glycosyltransferase family 1 protein</fullName>
    </submittedName>
</protein>
<evidence type="ECO:0000313" key="3">
    <source>
        <dbReference type="Proteomes" id="UP000598350"/>
    </source>
</evidence>
<dbReference type="RefSeq" id="WP_188313913.1">
    <property type="nucleotide sequence ID" value="NZ_JABTCG010000003.1"/>
</dbReference>
<gene>
    <name evidence="2" type="ORF">HPE63_08855</name>
</gene>
<accession>A0ABR7VBS6</accession>
<evidence type="ECO:0000313" key="2">
    <source>
        <dbReference type="EMBL" id="MBD0850776.1"/>
    </source>
</evidence>
<dbReference type="Pfam" id="PF13524">
    <property type="entry name" value="Glyco_trans_1_2"/>
    <property type="match status" value="1"/>
</dbReference>
<keyword evidence="3" id="KW-1185">Reference proteome</keyword>
<proteinExistence type="predicted"/>
<reference evidence="2 3" key="1">
    <citation type="submission" date="2020-05" db="EMBL/GenBank/DDBJ databases">
        <title>The draft genome sequence of Maribacter arenosus CAU 1321.</title>
        <authorList>
            <person name="Mu L."/>
        </authorList>
    </citation>
    <scope>NUCLEOTIDE SEQUENCE [LARGE SCALE GENOMIC DNA]</scope>
    <source>
        <strain evidence="2 3">CAU 1321</strain>
    </source>
</reference>
<feature type="domain" description="Spore protein YkvP/CgeB glycosyl transferase-like" evidence="1">
    <location>
        <begin position="202"/>
        <end position="338"/>
    </location>
</feature>
<sequence>MRILSVGWFRSASSTSLHRHWALEKNAKYIDKIEAGMPKMTLRSRLAYHLFQKGIPIKLPDQTKANKKIKALVTEKAYDVVWIDKGVTINKATLRFIKEKSPKTMIVSYSPDNMALRHNQSQNYREALPEYDMIFTNKSYILGDMRKLGAREIHFIHNMYEETFHYPRELSLADKERLGGDVGFVGAWEKERCESILFLVNNGIQVRVFGDGKWNEYKNTSPNLTILPGIFSEDYSKALQAIKISLCFLRKMNFDQQTTRTMEIPACGGFMLAERTEEHLDLFEEGKEAAYFSSNEELLELCRYYLGHEDERKRIAAAGLERCKISGYSNEKTIKKMLETVLGHD</sequence>
<organism evidence="2 3">
    <name type="scientific">Maribacter arenosus</name>
    <dbReference type="NCBI Taxonomy" id="1854708"/>
    <lineage>
        <taxon>Bacteria</taxon>
        <taxon>Pseudomonadati</taxon>
        <taxon>Bacteroidota</taxon>
        <taxon>Flavobacteriia</taxon>
        <taxon>Flavobacteriales</taxon>
        <taxon>Flavobacteriaceae</taxon>
        <taxon>Maribacter</taxon>
    </lineage>
</organism>